<keyword evidence="2 10" id="KW-0645">Protease</keyword>
<dbReference type="EC" id="3.4.24.-" evidence="13"/>
<keyword evidence="4" id="KW-0479">Metal-binding</keyword>
<keyword evidence="9 11" id="KW-0472">Membrane</keyword>
<dbReference type="Gene3D" id="3.30.2010.10">
    <property type="entry name" value="Metalloproteases ('zincins'), catalytic domain"/>
    <property type="match status" value="1"/>
</dbReference>
<dbReference type="GO" id="GO:0046872">
    <property type="term" value="F:metal ion binding"/>
    <property type="evidence" value="ECO:0007669"/>
    <property type="project" value="UniProtKB-KW"/>
</dbReference>
<dbReference type="PANTHER" id="PTHR43221">
    <property type="entry name" value="PROTEASE HTPX"/>
    <property type="match status" value="1"/>
</dbReference>
<reference evidence="13" key="1">
    <citation type="submission" date="2021-06" db="EMBL/GenBank/DDBJ databases">
        <title>New haloarchaea isolates fom saline soil.</title>
        <authorList>
            <person name="Duran-Viseras A."/>
            <person name="Sanchez-Porro C.S."/>
            <person name="Ventosa A."/>
        </authorList>
    </citation>
    <scope>NUCLEOTIDE SEQUENCE</scope>
    <source>
        <strain evidence="13">JCM 18369</strain>
    </source>
</reference>
<keyword evidence="7 11" id="KW-1133">Transmembrane helix</keyword>
<feature type="transmembrane region" description="Helical" evidence="11">
    <location>
        <begin position="210"/>
        <end position="229"/>
    </location>
</feature>
<dbReference type="EMBL" id="JAHQXE010000001">
    <property type="protein sequence ID" value="MBV0900229.1"/>
    <property type="molecule type" value="Genomic_DNA"/>
</dbReference>
<evidence type="ECO:0000256" key="4">
    <source>
        <dbReference type="ARBA" id="ARBA00022723"/>
    </source>
</evidence>
<dbReference type="AlphaFoldDB" id="A0AA41FY99"/>
<keyword evidence="14" id="KW-1185">Reference proteome</keyword>
<dbReference type="InterPro" id="IPR001915">
    <property type="entry name" value="Peptidase_M48"/>
</dbReference>
<evidence type="ECO:0000259" key="12">
    <source>
        <dbReference type="Pfam" id="PF01435"/>
    </source>
</evidence>
<organism evidence="13 14">
    <name type="scientific">Haloarcula salina</name>
    <dbReference type="NCBI Taxonomy" id="1429914"/>
    <lineage>
        <taxon>Archaea</taxon>
        <taxon>Methanobacteriati</taxon>
        <taxon>Methanobacteriota</taxon>
        <taxon>Stenosarchaea group</taxon>
        <taxon>Halobacteria</taxon>
        <taxon>Halobacteriales</taxon>
        <taxon>Haloarculaceae</taxon>
        <taxon>Haloarcula</taxon>
    </lineage>
</organism>
<comment type="cofactor">
    <cofactor evidence="10">
        <name>Zn(2+)</name>
        <dbReference type="ChEBI" id="CHEBI:29105"/>
    </cofactor>
    <text evidence="10">Binds 1 zinc ion per subunit.</text>
</comment>
<evidence type="ECO:0000256" key="10">
    <source>
        <dbReference type="RuleBase" id="RU003983"/>
    </source>
</evidence>
<evidence type="ECO:0000256" key="5">
    <source>
        <dbReference type="ARBA" id="ARBA00022801"/>
    </source>
</evidence>
<dbReference type="PANTHER" id="PTHR43221:SF2">
    <property type="entry name" value="PROTEASE HTPX HOMOLOG"/>
    <property type="match status" value="1"/>
</dbReference>
<feature type="transmembrane region" description="Helical" evidence="11">
    <location>
        <begin position="7"/>
        <end position="28"/>
    </location>
</feature>
<evidence type="ECO:0000313" key="14">
    <source>
        <dbReference type="Proteomes" id="UP001166304"/>
    </source>
</evidence>
<dbReference type="Pfam" id="PF01435">
    <property type="entry name" value="Peptidase_M48"/>
    <property type="match status" value="1"/>
</dbReference>
<dbReference type="Proteomes" id="UP001166304">
    <property type="component" value="Unassembled WGS sequence"/>
</dbReference>
<evidence type="ECO:0000256" key="7">
    <source>
        <dbReference type="ARBA" id="ARBA00022989"/>
    </source>
</evidence>
<keyword evidence="3 11" id="KW-0812">Transmembrane</keyword>
<feature type="transmembrane region" description="Helical" evidence="11">
    <location>
        <begin position="40"/>
        <end position="62"/>
    </location>
</feature>
<dbReference type="GO" id="GO:0004222">
    <property type="term" value="F:metalloendopeptidase activity"/>
    <property type="evidence" value="ECO:0007669"/>
    <property type="project" value="InterPro"/>
</dbReference>
<keyword evidence="1" id="KW-1003">Cell membrane</keyword>
<keyword evidence="8 10" id="KW-0482">Metalloprotease</keyword>
<evidence type="ECO:0000256" key="6">
    <source>
        <dbReference type="ARBA" id="ARBA00022833"/>
    </source>
</evidence>
<evidence type="ECO:0000313" key="13">
    <source>
        <dbReference type="EMBL" id="MBV0900229.1"/>
    </source>
</evidence>
<gene>
    <name evidence="13" type="ORF">KTS37_00385</name>
</gene>
<protein>
    <submittedName>
        <fullName evidence="13">M48 family metalloprotease</fullName>
        <ecNumber evidence="13">3.4.24.-</ecNumber>
    </submittedName>
</protein>
<evidence type="ECO:0000256" key="8">
    <source>
        <dbReference type="ARBA" id="ARBA00023049"/>
    </source>
</evidence>
<feature type="transmembrane region" description="Helical" evidence="11">
    <location>
        <begin position="166"/>
        <end position="190"/>
    </location>
</feature>
<comment type="caution">
    <text evidence="13">The sequence shown here is derived from an EMBL/GenBank/DDBJ whole genome shotgun (WGS) entry which is preliminary data.</text>
</comment>
<evidence type="ECO:0000256" key="3">
    <source>
        <dbReference type="ARBA" id="ARBA00022692"/>
    </source>
</evidence>
<evidence type="ECO:0000256" key="2">
    <source>
        <dbReference type="ARBA" id="ARBA00022670"/>
    </source>
</evidence>
<dbReference type="RefSeq" id="WP_162412459.1">
    <property type="nucleotide sequence ID" value="NZ_JAHQXE010000001.1"/>
</dbReference>
<evidence type="ECO:0000256" key="1">
    <source>
        <dbReference type="ARBA" id="ARBA00022475"/>
    </source>
</evidence>
<keyword evidence="5 10" id="KW-0378">Hydrolase</keyword>
<evidence type="ECO:0000256" key="9">
    <source>
        <dbReference type="ARBA" id="ARBA00023136"/>
    </source>
</evidence>
<evidence type="ECO:0000256" key="11">
    <source>
        <dbReference type="SAM" id="Phobius"/>
    </source>
</evidence>
<name>A0AA41FY99_9EURY</name>
<proteinExistence type="inferred from homology"/>
<feature type="domain" description="Peptidase M48" evidence="12">
    <location>
        <begin position="86"/>
        <end position="301"/>
    </location>
</feature>
<comment type="similarity">
    <text evidence="10">Belongs to the peptidase M48 family.</text>
</comment>
<sequence length="309" mass="33252">MHAGRRLLLAILGVSSLAVYLAAVFVGYRVLATVWAQRPSAGTTALVVIGTALAMGALSYWVGTSQIRRSVDAVELPRSRAPGVYRRFDTLTERMDVSTPALLVARLPVPNAFAVGGSERAVIVDRRLFGYLSGDELEALLAHELAHLETHDAFVQTVLYSLLQSVVGLVAIAVLPLVALAGGVARALALVRGRPEAWAGSWFAVAQRRALQFVGLLGFAIALVALAYSRRREWAADDRAVEVTGKPLALARALGKIERASTPDLGPLTPLYVHGTEDDDLSHLLSTHPPMDERIERLRSRAATEAKRA</sequence>
<dbReference type="InterPro" id="IPR050083">
    <property type="entry name" value="HtpX_protease"/>
</dbReference>
<accession>A0AA41FY99</accession>
<dbReference type="GO" id="GO:0006508">
    <property type="term" value="P:proteolysis"/>
    <property type="evidence" value="ECO:0007669"/>
    <property type="project" value="UniProtKB-KW"/>
</dbReference>
<keyword evidence="6 10" id="KW-0862">Zinc</keyword>